<dbReference type="OrthoDB" id="3208947at2759"/>
<keyword evidence="4" id="KW-1185">Reference proteome</keyword>
<accession>A0A4S8LK81</accession>
<evidence type="ECO:0000256" key="2">
    <source>
        <dbReference type="SAM" id="MobiDB-lite"/>
    </source>
</evidence>
<sequence>MFGLPPPSTSLAQARESLAQSLKSLDSLDNDIKQAEAHLADIVREAQCQINQMRTDKAVLEDTILKTKSYLAPIRRLPSELLRSVFMFSFQDHPCCCWVLAAVCSDWRRLALDMPKLWSKVRLITTQHSSPDTIRLWLERSGSAVPLDIEIFLRVSKSSPDRPPSHRGRPPPPTGAGPIAHYVIPHPTLPPAHTPLVVPITASGPIVPDMWNQTIPSSPRDRSNKADANGPRGGSHWGHIAMFYLVEQMHRWQRFVFRFQKQFHSMDALTSIAEFEVSSAESLFAQQEWPWLPSHPFASSSSPAPVLSNLRNLTLQRVPFKWSSPMFHTNLHTINLRSLHNAHLSLSRIFHILHANRDSLKCVSFHFQSVTSAILPLTPLTLPNLTELSMGGHHLLTQLIDTLILPNLHELNLDVDARDPIEDTIVSLVGRMASSTSSNPNNMSMLYYGGGSYIMSWTLLNELSQLESLRVGGTPMDSLLSALSTPDDDLMTGSAAAAAGAGAPVPTGGNNWLCPNLVELGLKQCHAHPEGVGKLVQMIEARNPVGGGQGTVVNGVAPVRLKSLELYESATLDPDVMQWIDSRVDEVNVTENERFDR</sequence>
<dbReference type="Gene3D" id="3.80.10.10">
    <property type="entry name" value="Ribonuclease Inhibitor"/>
    <property type="match status" value="1"/>
</dbReference>
<evidence type="ECO:0000313" key="3">
    <source>
        <dbReference type="EMBL" id="THU89534.1"/>
    </source>
</evidence>
<evidence type="ECO:0000256" key="1">
    <source>
        <dbReference type="SAM" id="Coils"/>
    </source>
</evidence>
<evidence type="ECO:0000313" key="4">
    <source>
        <dbReference type="Proteomes" id="UP000297245"/>
    </source>
</evidence>
<proteinExistence type="predicted"/>
<feature type="region of interest" description="Disordered" evidence="2">
    <location>
        <begin position="211"/>
        <end position="233"/>
    </location>
</feature>
<keyword evidence="1" id="KW-0175">Coiled coil</keyword>
<dbReference type="AlphaFoldDB" id="A0A4S8LK81"/>
<dbReference type="SUPFAM" id="SSF52047">
    <property type="entry name" value="RNI-like"/>
    <property type="match status" value="1"/>
</dbReference>
<dbReference type="InterPro" id="IPR032675">
    <property type="entry name" value="LRR_dom_sf"/>
</dbReference>
<dbReference type="Gene3D" id="1.20.1280.50">
    <property type="match status" value="1"/>
</dbReference>
<reference evidence="3 4" key="1">
    <citation type="journal article" date="2019" name="Nat. Ecol. Evol.">
        <title>Megaphylogeny resolves global patterns of mushroom evolution.</title>
        <authorList>
            <person name="Varga T."/>
            <person name="Krizsan K."/>
            <person name="Foldi C."/>
            <person name="Dima B."/>
            <person name="Sanchez-Garcia M."/>
            <person name="Sanchez-Ramirez S."/>
            <person name="Szollosi G.J."/>
            <person name="Szarkandi J.G."/>
            <person name="Papp V."/>
            <person name="Albert L."/>
            <person name="Andreopoulos W."/>
            <person name="Angelini C."/>
            <person name="Antonin V."/>
            <person name="Barry K.W."/>
            <person name="Bougher N.L."/>
            <person name="Buchanan P."/>
            <person name="Buyck B."/>
            <person name="Bense V."/>
            <person name="Catcheside P."/>
            <person name="Chovatia M."/>
            <person name="Cooper J."/>
            <person name="Damon W."/>
            <person name="Desjardin D."/>
            <person name="Finy P."/>
            <person name="Geml J."/>
            <person name="Haridas S."/>
            <person name="Hughes K."/>
            <person name="Justo A."/>
            <person name="Karasinski D."/>
            <person name="Kautmanova I."/>
            <person name="Kiss B."/>
            <person name="Kocsube S."/>
            <person name="Kotiranta H."/>
            <person name="LaButti K.M."/>
            <person name="Lechner B.E."/>
            <person name="Liimatainen K."/>
            <person name="Lipzen A."/>
            <person name="Lukacs Z."/>
            <person name="Mihaltcheva S."/>
            <person name="Morgado L.N."/>
            <person name="Niskanen T."/>
            <person name="Noordeloos M.E."/>
            <person name="Ohm R.A."/>
            <person name="Ortiz-Santana B."/>
            <person name="Ovrebo C."/>
            <person name="Racz N."/>
            <person name="Riley R."/>
            <person name="Savchenko A."/>
            <person name="Shiryaev A."/>
            <person name="Soop K."/>
            <person name="Spirin V."/>
            <person name="Szebenyi C."/>
            <person name="Tomsovsky M."/>
            <person name="Tulloss R.E."/>
            <person name="Uehling J."/>
            <person name="Grigoriev I.V."/>
            <person name="Vagvolgyi C."/>
            <person name="Papp T."/>
            <person name="Martin F.M."/>
            <person name="Miettinen O."/>
            <person name="Hibbett D.S."/>
            <person name="Nagy L.G."/>
        </authorList>
    </citation>
    <scope>NUCLEOTIDE SEQUENCE [LARGE SCALE GENOMIC DNA]</scope>
    <source>
        <strain evidence="3 4">CBS 962.96</strain>
    </source>
</reference>
<dbReference type="EMBL" id="ML179364">
    <property type="protein sequence ID" value="THU89534.1"/>
    <property type="molecule type" value="Genomic_DNA"/>
</dbReference>
<protein>
    <submittedName>
        <fullName evidence="3">Uncharacterized protein</fullName>
    </submittedName>
</protein>
<feature type="coiled-coil region" evidence="1">
    <location>
        <begin position="11"/>
        <end position="63"/>
    </location>
</feature>
<feature type="region of interest" description="Disordered" evidence="2">
    <location>
        <begin position="157"/>
        <end position="178"/>
    </location>
</feature>
<gene>
    <name evidence="3" type="ORF">K435DRAFT_821368</name>
</gene>
<organism evidence="3 4">
    <name type="scientific">Dendrothele bispora (strain CBS 962.96)</name>
    <dbReference type="NCBI Taxonomy" id="1314807"/>
    <lineage>
        <taxon>Eukaryota</taxon>
        <taxon>Fungi</taxon>
        <taxon>Dikarya</taxon>
        <taxon>Basidiomycota</taxon>
        <taxon>Agaricomycotina</taxon>
        <taxon>Agaricomycetes</taxon>
        <taxon>Agaricomycetidae</taxon>
        <taxon>Agaricales</taxon>
        <taxon>Agaricales incertae sedis</taxon>
        <taxon>Dendrothele</taxon>
    </lineage>
</organism>
<dbReference type="Proteomes" id="UP000297245">
    <property type="component" value="Unassembled WGS sequence"/>
</dbReference>
<name>A0A4S8LK81_DENBC</name>